<reference evidence="2 3" key="1">
    <citation type="submission" date="2020-08" db="EMBL/GenBank/DDBJ databases">
        <authorList>
            <person name="Hejnol A."/>
        </authorList>
    </citation>
    <scope>NUCLEOTIDE SEQUENCE [LARGE SCALE GENOMIC DNA]</scope>
</reference>
<protein>
    <submittedName>
        <fullName evidence="2">DgyrCDS13915</fullName>
    </submittedName>
</protein>
<keyword evidence="1" id="KW-0175">Coiled coil</keyword>
<evidence type="ECO:0000313" key="2">
    <source>
        <dbReference type="EMBL" id="CAD5125709.1"/>
    </source>
</evidence>
<name>A0A7I8WC79_9ANNE</name>
<evidence type="ECO:0000313" key="3">
    <source>
        <dbReference type="Proteomes" id="UP000549394"/>
    </source>
</evidence>
<accession>A0A7I8WC79</accession>
<organism evidence="2 3">
    <name type="scientific">Dimorphilus gyrociliatus</name>
    <dbReference type="NCBI Taxonomy" id="2664684"/>
    <lineage>
        <taxon>Eukaryota</taxon>
        <taxon>Metazoa</taxon>
        <taxon>Spiralia</taxon>
        <taxon>Lophotrochozoa</taxon>
        <taxon>Annelida</taxon>
        <taxon>Polychaeta</taxon>
        <taxon>Polychaeta incertae sedis</taxon>
        <taxon>Dinophilidae</taxon>
        <taxon>Dimorphilus</taxon>
    </lineage>
</organism>
<dbReference type="EMBL" id="CAJFCJ010000028">
    <property type="protein sequence ID" value="CAD5125709.1"/>
    <property type="molecule type" value="Genomic_DNA"/>
</dbReference>
<dbReference type="AlphaFoldDB" id="A0A7I8WC79"/>
<evidence type="ECO:0000256" key="1">
    <source>
        <dbReference type="SAM" id="Coils"/>
    </source>
</evidence>
<keyword evidence="3" id="KW-1185">Reference proteome</keyword>
<proteinExistence type="predicted"/>
<dbReference type="Proteomes" id="UP000549394">
    <property type="component" value="Unassembled WGS sequence"/>
</dbReference>
<comment type="caution">
    <text evidence="2">The sequence shown here is derived from an EMBL/GenBank/DDBJ whole genome shotgun (WGS) entry which is preliminary data.</text>
</comment>
<feature type="coiled-coil region" evidence="1">
    <location>
        <begin position="57"/>
        <end position="98"/>
    </location>
</feature>
<sequence>MRRSLGSKDDLQVVKGMIEGEVKSLQTELARMIGKFKSLESVHTATLEQLSECRIDVNQSENCLKLYEKEINSLQRIYENEETKILNLKAENQGLLALFKIANNLLKSGRNDQESQNLLSNLDEKIAKELPNGIQIYSNITNRLIGNDNINAKFQSETTTASLTHFLL</sequence>
<gene>
    <name evidence="2" type="ORF">DGYR_LOCUS13047</name>
</gene>